<dbReference type="Pfam" id="PF04155">
    <property type="entry name" value="Ground-like"/>
    <property type="match status" value="1"/>
</dbReference>
<dbReference type="Proteomes" id="UP000095282">
    <property type="component" value="Unplaced"/>
</dbReference>
<feature type="region of interest" description="Disordered" evidence="1">
    <location>
        <begin position="195"/>
        <end position="215"/>
    </location>
</feature>
<dbReference type="AlphaFoldDB" id="A0A1I7T6V3"/>
<evidence type="ECO:0000256" key="1">
    <source>
        <dbReference type="SAM" id="MobiDB-lite"/>
    </source>
</evidence>
<organism evidence="4 5">
    <name type="scientific">Caenorhabditis tropicalis</name>
    <dbReference type="NCBI Taxonomy" id="1561998"/>
    <lineage>
        <taxon>Eukaryota</taxon>
        <taxon>Metazoa</taxon>
        <taxon>Ecdysozoa</taxon>
        <taxon>Nematoda</taxon>
        <taxon>Chromadorea</taxon>
        <taxon>Rhabditida</taxon>
        <taxon>Rhabditina</taxon>
        <taxon>Rhabditomorpha</taxon>
        <taxon>Rhabditoidea</taxon>
        <taxon>Rhabditidae</taxon>
        <taxon>Peloderinae</taxon>
        <taxon>Caenorhabditis</taxon>
    </lineage>
</organism>
<reference evidence="5" key="1">
    <citation type="submission" date="2016-11" db="UniProtKB">
        <authorList>
            <consortium name="WormBaseParasite"/>
        </authorList>
    </citation>
    <scope>IDENTIFICATION</scope>
</reference>
<protein>
    <submittedName>
        <fullName evidence="5">Ground-like domain-containing protein</fullName>
    </submittedName>
</protein>
<keyword evidence="2" id="KW-0732">Signal</keyword>
<proteinExistence type="predicted"/>
<accession>A0A1I7T6V3</accession>
<dbReference type="PRINTS" id="PR01228">
    <property type="entry name" value="EGGSHELL"/>
</dbReference>
<evidence type="ECO:0000259" key="3">
    <source>
        <dbReference type="Pfam" id="PF04155"/>
    </source>
</evidence>
<dbReference type="eggNOG" id="ENOG502SUGZ">
    <property type="taxonomic scope" value="Eukaryota"/>
</dbReference>
<dbReference type="STRING" id="1561998.A0A1I7T6V3"/>
<dbReference type="InterPro" id="IPR007284">
    <property type="entry name" value="Ground-like_dom"/>
</dbReference>
<feature type="domain" description="Ground-like" evidence="3">
    <location>
        <begin position="305"/>
        <end position="377"/>
    </location>
</feature>
<sequence length="381" mass="36899">MLRLIFLSVIGLALCQAIFFGMGGGGGGGGCCCGCGTPQPPSCGCAPACPQAPACPVCPPPQPCPAPPAAYCPQVQPVYVQNSGGGCGGGGCGGGGGGCGGGGGGCGGGGGGYASGGGGGGGGYNRAPVSLPAPSAGYAGPPPPLPSSGGYSGGGISSSGGGYSSGGSSGGGYSSGGGGGGGYAGGAAAAGATAAQVDEATETDGSPPVDQVFHSPKEPCTQQVKYIMLKSRKVPGTDATELVEEELEQVENPTHVEATASPLDAQLGEQIAAQEQAATEEGDDDESAAASGDFKARAAKTAVTDEKCNSKILQKLVLSNISANDALASKKAIHENAIQQFPDSSVDVICSTTGFTYLVSTTEHCEAQKDGVICFVYKRPL</sequence>
<evidence type="ECO:0000313" key="5">
    <source>
        <dbReference type="WBParaSite" id="Csp11.Scaffold524.g2984.t1"/>
    </source>
</evidence>
<feature type="signal peptide" evidence="2">
    <location>
        <begin position="1"/>
        <end position="17"/>
    </location>
</feature>
<evidence type="ECO:0000313" key="4">
    <source>
        <dbReference type="Proteomes" id="UP000095282"/>
    </source>
</evidence>
<evidence type="ECO:0000256" key="2">
    <source>
        <dbReference type="SAM" id="SignalP"/>
    </source>
</evidence>
<keyword evidence="4" id="KW-1185">Reference proteome</keyword>
<dbReference type="PROSITE" id="PS51257">
    <property type="entry name" value="PROKAR_LIPOPROTEIN"/>
    <property type="match status" value="1"/>
</dbReference>
<name>A0A1I7T6V3_9PELO</name>
<feature type="chain" id="PRO_5009307125" evidence="2">
    <location>
        <begin position="18"/>
        <end position="381"/>
    </location>
</feature>
<dbReference type="WBParaSite" id="Csp11.Scaffold524.g2984.t1">
    <property type="protein sequence ID" value="Csp11.Scaffold524.g2984.t1"/>
    <property type="gene ID" value="Csp11.Scaffold524.g2984"/>
</dbReference>